<dbReference type="EMBL" id="CM055102">
    <property type="protein sequence ID" value="KAJ7538583.1"/>
    <property type="molecule type" value="Genomic_DNA"/>
</dbReference>
<evidence type="ECO:0000313" key="2">
    <source>
        <dbReference type="Proteomes" id="UP001162992"/>
    </source>
</evidence>
<keyword evidence="2" id="KW-1185">Reference proteome</keyword>
<dbReference type="Proteomes" id="UP001162992">
    <property type="component" value="Chromosome 11"/>
</dbReference>
<proteinExistence type="predicted"/>
<reference evidence="2" key="1">
    <citation type="journal article" date="2024" name="Proc. Natl. Acad. Sci. U.S.A.">
        <title>Extraordinary preservation of gene collinearity over three hundred million years revealed in homosporous lycophytes.</title>
        <authorList>
            <person name="Li C."/>
            <person name="Wickell D."/>
            <person name="Kuo L.Y."/>
            <person name="Chen X."/>
            <person name="Nie B."/>
            <person name="Liao X."/>
            <person name="Peng D."/>
            <person name="Ji J."/>
            <person name="Jenkins J."/>
            <person name="Williams M."/>
            <person name="Shu S."/>
            <person name="Plott C."/>
            <person name="Barry K."/>
            <person name="Rajasekar S."/>
            <person name="Grimwood J."/>
            <person name="Han X."/>
            <person name="Sun S."/>
            <person name="Hou Z."/>
            <person name="He W."/>
            <person name="Dai G."/>
            <person name="Sun C."/>
            <person name="Schmutz J."/>
            <person name="Leebens-Mack J.H."/>
            <person name="Li F.W."/>
            <person name="Wang L."/>
        </authorList>
    </citation>
    <scope>NUCLEOTIDE SEQUENCE [LARGE SCALE GENOMIC DNA]</scope>
    <source>
        <strain evidence="2">cv. PW_Plant_1</strain>
    </source>
</reference>
<protein>
    <submittedName>
        <fullName evidence="1">Uncharacterized protein</fullName>
    </submittedName>
</protein>
<accession>A0ACC2C9M3</accession>
<evidence type="ECO:0000313" key="1">
    <source>
        <dbReference type="EMBL" id="KAJ7538583.1"/>
    </source>
</evidence>
<comment type="caution">
    <text evidence="1">The sequence shown here is derived from an EMBL/GenBank/DDBJ whole genome shotgun (WGS) entry which is preliminary data.</text>
</comment>
<organism evidence="1 2">
    <name type="scientific">Diphasiastrum complanatum</name>
    <name type="common">Issler's clubmoss</name>
    <name type="synonym">Lycopodium complanatum</name>
    <dbReference type="NCBI Taxonomy" id="34168"/>
    <lineage>
        <taxon>Eukaryota</taxon>
        <taxon>Viridiplantae</taxon>
        <taxon>Streptophyta</taxon>
        <taxon>Embryophyta</taxon>
        <taxon>Tracheophyta</taxon>
        <taxon>Lycopodiopsida</taxon>
        <taxon>Lycopodiales</taxon>
        <taxon>Lycopodiaceae</taxon>
        <taxon>Lycopodioideae</taxon>
        <taxon>Diphasiastrum</taxon>
    </lineage>
</organism>
<name>A0ACC2C9M3_DIPCM</name>
<sequence>MTREGDQKPKLTEMLCYKDLSVKELQEFLSLTSSMADAERFLSGVLGLDDYTIKQQNAFVLDYCIGILLFGQEAGLGLQQISNIYALGIEILDILSKGGTFEETEVAFQSKMLSLTFSEADQDCLSLLTPADLQKTTLHFISTVFQHHALYRFCFTKERPIKTQSENVYVETAIVPPLWEALIAEEVEEQQKEKLALFATAKPEEKAKQEVAIKAESEALANEKAIKEDEERKHKPVNLEDAIELVVREKINEAKKMLTKEFELQEQALLEKLKQV</sequence>
<gene>
    <name evidence="1" type="ORF">O6H91_11G055300</name>
</gene>